<feature type="domain" description="Polycomb protein SUZ12-like zinc finger" evidence="1">
    <location>
        <begin position="1"/>
        <end position="39"/>
    </location>
</feature>
<gene>
    <name evidence="2" type="ORF">HID58_095960</name>
</gene>
<dbReference type="InterPro" id="IPR057540">
    <property type="entry name" value="Znf_SUZ12"/>
</dbReference>
<reference evidence="2 3" key="1">
    <citation type="submission" date="2021-05" db="EMBL/GenBank/DDBJ databases">
        <title>Genome Assembly of Synthetic Allotetraploid Brassica napus Reveals Homoeologous Exchanges between Subgenomes.</title>
        <authorList>
            <person name="Davis J.T."/>
        </authorList>
    </citation>
    <scope>NUCLEOTIDE SEQUENCE [LARGE SCALE GENOMIC DNA]</scope>
    <source>
        <strain evidence="3">cv. Da-Ae</strain>
        <tissue evidence="2">Seedling</tissue>
    </source>
</reference>
<comment type="caution">
    <text evidence="2">The sequence shown here is derived from an EMBL/GenBank/DDBJ whole genome shotgun (WGS) entry which is preliminary data.</text>
</comment>
<evidence type="ECO:0000313" key="2">
    <source>
        <dbReference type="EMBL" id="KAH0849916.1"/>
    </source>
</evidence>
<dbReference type="Proteomes" id="UP000824890">
    <property type="component" value="Unassembled WGS sequence"/>
</dbReference>
<evidence type="ECO:0000313" key="3">
    <source>
        <dbReference type="Proteomes" id="UP000824890"/>
    </source>
</evidence>
<protein>
    <recommendedName>
        <fullName evidence="1">Polycomb protein SUZ12-like zinc finger domain-containing protein</fullName>
    </recommendedName>
</protein>
<dbReference type="Pfam" id="PF23320">
    <property type="entry name" value="Zn_SUZ12"/>
    <property type="match status" value="1"/>
</dbReference>
<proteinExistence type="predicted"/>
<organism evidence="2 3">
    <name type="scientific">Brassica napus</name>
    <name type="common">Rape</name>
    <dbReference type="NCBI Taxonomy" id="3708"/>
    <lineage>
        <taxon>Eukaryota</taxon>
        <taxon>Viridiplantae</taxon>
        <taxon>Streptophyta</taxon>
        <taxon>Embryophyta</taxon>
        <taxon>Tracheophyta</taxon>
        <taxon>Spermatophyta</taxon>
        <taxon>Magnoliopsida</taxon>
        <taxon>eudicotyledons</taxon>
        <taxon>Gunneridae</taxon>
        <taxon>Pentapetalae</taxon>
        <taxon>rosids</taxon>
        <taxon>malvids</taxon>
        <taxon>Brassicales</taxon>
        <taxon>Brassicaceae</taxon>
        <taxon>Brassiceae</taxon>
        <taxon>Brassica</taxon>
    </lineage>
</organism>
<sequence length="82" mass="9563">MKCGSLKGVKHHLMSSHALFDFNFRLSENGHPNFDVSVKLMHSKWGVLTYDLEEHNRVNTYLYRSKSRMRGQRGVPKGRKCL</sequence>
<evidence type="ECO:0000259" key="1">
    <source>
        <dbReference type="Pfam" id="PF23320"/>
    </source>
</evidence>
<dbReference type="EMBL" id="JAGKQM010002250">
    <property type="protein sequence ID" value="KAH0849916.1"/>
    <property type="molecule type" value="Genomic_DNA"/>
</dbReference>
<name>A0ABQ7X1X7_BRANA</name>
<accession>A0ABQ7X1X7</accession>
<keyword evidence="3" id="KW-1185">Reference proteome</keyword>